<dbReference type="GO" id="GO:0003676">
    <property type="term" value="F:nucleic acid binding"/>
    <property type="evidence" value="ECO:0007669"/>
    <property type="project" value="InterPro"/>
</dbReference>
<dbReference type="PANTHER" id="PTHR35871:SF1">
    <property type="entry name" value="CXC1-LIKE CYSTEINE CLUSTER ASSOCIATED WITH KDZ TRANSPOSASES DOMAIN-CONTAINING PROTEIN"/>
    <property type="match status" value="1"/>
</dbReference>
<feature type="region of interest" description="Disordered" evidence="1">
    <location>
        <begin position="22"/>
        <end position="48"/>
    </location>
</feature>
<evidence type="ECO:0000313" key="2">
    <source>
        <dbReference type="EMBL" id="RPA83521.1"/>
    </source>
</evidence>
<dbReference type="Gene3D" id="3.30.420.10">
    <property type="entry name" value="Ribonuclease H-like superfamily/Ribonuclease H"/>
    <property type="match status" value="1"/>
</dbReference>
<accession>A0A3N4IH48</accession>
<dbReference type="OrthoDB" id="3218065at2759"/>
<dbReference type="EMBL" id="ML119664">
    <property type="protein sequence ID" value="RPA83521.1"/>
    <property type="molecule type" value="Genomic_DNA"/>
</dbReference>
<keyword evidence="3" id="KW-1185">Reference proteome</keyword>
<feature type="compositionally biased region" description="Low complexity" evidence="1">
    <location>
        <begin position="22"/>
        <end position="31"/>
    </location>
</feature>
<gene>
    <name evidence="2" type="ORF">BJ508DRAFT_375057</name>
</gene>
<dbReference type="PANTHER" id="PTHR35871">
    <property type="entry name" value="EXPRESSED PROTEIN"/>
    <property type="match status" value="1"/>
</dbReference>
<reference evidence="2 3" key="1">
    <citation type="journal article" date="2018" name="Nat. Ecol. Evol.">
        <title>Pezizomycetes genomes reveal the molecular basis of ectomycorrhizal truffle lifestyle.</title>
        <authorList>
            <person name="Murat C."/>
            <person name="Payen T."/>
            <person name="Noel B."/>
            <person name="Kuo A."/>
            <person name="Morin E."/>
            <person name="Chen J."/>
            <person name="Kohler A."/>
            <person name="Krizsan K."/>
            <person name="Balestrini R."/>
            <person name="Da Silva C."/>
            <person name="Montanini B."/>
            <person name="Hainaut M."/>
            <person name="Levati E."/>
            <person name="Barry K.W."/>
            <person name="Belfiori B."/>
            <person name="Cichocki N."/>
            <person name="Clum A."/>
            <person name="Dockter R.B."/>
            <person name="Fauchery L."/>
            <person name="Guy J."/>
            <person name="Iotti M."/>
            <person name="Le Tacon F."/>
            <person name="Lindquist E.A."/>
            <person name="Lipzen A."/>
            <person name="Malagnac F."/>
            <person name="Mello A."/>
            <person name="Molinier V."/>
            <person name="Miyauchi S."/>
            <person name="Poulain J."/>
            <person name="Riccioni C."/>
            <person name="Rubini A."/>
            <person name="Sitrit Y."/>
            <person name="Splivallo R."/>
            <person name="Traeger S."/>
            <person name="Wang M."/>
            <person name="Zifcakova L."/>
            <person name="Wipf D."/>
            <person name="Zambonelli A."/>
            <person name="Paolocci F."/>
            <person name="Nowrousian M."/>
            <person name="Ottonello S."/>
            <person name="Baldrian P."/>
            <person name="Spatafora J.W."/>
            <person name="Henrissat B."/>
            <person name="Nagy L.G."/>
            <person name="Aury J.M."/>
            <person name="Wincker P."/>
            <person name="Grigoriev I.V."/>
            <person name="Bonfante P."/>
            <person name="Martin F.M."/>
        </authorList>
    </citation>
    <scope>NUCLEOTIDE SEQUENCE [LARGE SCALE GENOMIC DNA]</scope>
    <source>
        <strain evidence="2 3">RN42</strain>
    </source>
</reference>
<evidence type="ECO:0000313" key="3">
    <source>
        <dbReference type="Proteomes" id="UP000275078"/>
    </source>
</evidence>
<dbReference type="AlphaFoldDB" id="A0A3N4IH48"/>
<evidence type="ECO:0000256" key="1">
    <source>
        <dbReference type="SAM" id="MobiDB-lite"/>
    </source>
</evidence>
<dbReference type="Proteomes" id="UP000275078">
    <property type="component" value="Unassembled WGS sequence"/>
</dbReference>
<name>A0A3N4IH48_ASCIM</name>
<dbReference type="InterPro" id="IPR036397">
    <property type="entry name" value="RNaseH_sf"/>
</dbReference>
<sequence>MTRPSASSLQLKAARAKAAQLKRSASSALLQPNRNIRPRQDFIPEPTVSPEHWMEIGQQLEDEEETEVEISDSEEDLLDVPKELAGTNEEFQNAFKVMLEKAKEDPWNKIKFPYQRGPKPCRKTVWEHGKKNDAAKKVQEDQKVPKMTDFFTLQPGPVPVVRKPSVPSPPPPVHLEEAIKSMEAKLQKKKPLLSGQNLMRHRAVLIFLNFQASLPGTRLALATLAAKGFRRGVYLARKIITWERQWRDSSTRQIEEGKRGCHVKTRSWFNDEGVQLAARSFIQKCGPKQFSAYTLAKAIGDHLESSRATNILQETFVDAGLEDAVLPRTRRIKARTARSWLGKMGFKYCRVTKTVFIDGHERDDVVAYREEFVKTWLEYRKRMVIFKEDGSYELPEGCKVGSDGNYYMEDGSGRPLVLVTHDESTFNANDGKRSGWFKMGSDGKPNIPIEPKSRGKGIMVSCFLTPGGILRVPDSVSDAELLKDASHPLTSDGTPVRQAVKYLEYGKDNYWTGDMMVEHTIKEAIPIFRRAFPKFQALFAFDNASNHCAFSHDALVTDRMNLNDGGKVPLMQDTYFYKDGPDRTKVLQTMYYPNSPEIPASKRLKPKGMRTILQERGLWPEGGRNILQDKFLADCPTSDGRPGCPTDRTDPDLGKAVGICCARTMLRNQEDFMAQKSRLEEEVEARMQLVIFYPKFHCELNFIERFWASAKYYARENCQYDLAGLRLTIPAALESVSTVTINRFYKGIERTIDAYADPAKYKFGTKEFQERPHQNSLDFRP</sequence>
<protein>
    <submittedName>
        <fullName evidence="2">Uncharacterized protein</fullName>
    </submittedName>
</protein>
<proteinExistence type="predicted"/>
<organism evidence="2 3">
    <name type="scientific">Ascobolus immersus RN42</name>
    <dbReference type="NCBI Taxonomy" id="1160509"/>
    <lineage>
        <taxon>Eukaryota</taxon>
        <taxon>Fungi</taxon>
        <taxon>Dikarya</taxon>
        <taxon>Ascomycota</taxon>
        <taxon>Pezizomycotina</taxon>
        <taxon>Pezizomycetes</taxon>
        <taxon>Pezizales</taxon>
        <taxon>Ascobolaceae</taxon>
        <taxon>Ascobolus</taxon>
    </lineage>
</organism>